<dbReference type="SUPFAM" id="SSF53822">
    <property type="entry name" value="Periplasmic binding protein-like I"/>
    <property type="match status" value="1"/>
</dbReference>
<proteinExistence type="predicted"/>
<dbReference type="PROSITE" id="PS51257">
    <property type="entry name" value="PROKAR_LIPOPROTEIN"/>
    <property type="match status" value="1"/>
</dbReference>
<name>A0A6J6LLJ5_9ZZZZ</name>
<dbReference type="PANTHER" id="PTHR30483">
    <property type="entry name" value="LEUCINE-SPECIFIC-BINDING PROTEIN"/>
    <property type="match status" value="1"/>
</dbReference>
<feature type="domain" description="Leucine-binding protein" evidence="2">
    <location>
        <begin position="84"/>
        <end position="433"/>
    </location>
</feature>
<evidence type="ECO:0000259" key="2">
    <source>
        <dbReference type="Pfam" id="PF13458"/>
    </source>
</evidence>
<keyword evidence="1" id="KW-0732">Signal</keyword>
<protein>
    <submittedName>
        <fullName evidence="3">Unannotated protein</fullName>
    </submittedName>
</protein>
<dbReference type="InterPro" id="IPR051010">
    <property type="entry name" value="BCAA_transport"/>
</dbReference>
<evidence type="ECO:0000256" key="1">
    <source>
        <dbReference type="ARBA" id="ARBA00022729"/>
    </source>
</evidence>
<evidence type="ECO:0000313" key="3">
    <source>
        <dbReference type="EMBL" id="CAB4662601.1"/>
    </source>
</evidence>
<dbReference type="Pfam" id="PF13458">
    <property type="entry name" value="Peripla_BP_6"/>
    <property type="match status" value="1"/>
</dbReference>
<dbReference type="InterPro" id="IPR028082">
    <property type="entry name" value="Peripla_BP_I"/>
</dbReference>
<dbReference type="EMBL" id="CAEZWW010000009">
    <property type="protein sequence ID" value="CAB4662601.1"/>
    <property type="molecule type" value="Genomic_DNA"/>
</dbReference>
<dbReference type="PANTHER" id="PTHR30483:SF6">
    <property type="entry name" value="PERIPLASMIC BINDING PROTEIN OF ABC TRANSPORTER FOR NATURAL AMINO ACIDS"/>
    <property type="match status" value="1"/>
</dbReference>
<dbReference type="InterPro" id="IPR028081">
    <property type="entry name" value="Leu-bd"/>
</dbReference>
<gene>
    <name evidence="3" type="ORF">UFOPK2310_00156</name>
</gene>
<dbReference type="AlphaFoldDB" id="A0A6J6LLJ5"/>
<accession>A0A6J6LLJ5</accession>
<dbReference type="Gene3D" id="3.40.50.2300">
    <property type="match status" value="2"/>
</dbReference>
<reference evidence="3" key="1">
    <citation type="submission" date="2020-05" db="EMBL/GenBank/DDBJ databases">
        <authorList>
            <person name="Chiriac C."/>
            <person name="Salcher M."/>
            <person name="Ghai R."/>
            <person name="Kavagutti S V."/>
        </authorList>
    </citation>
    <scope>NUCLEOTIDE SEQUENCE</scope>
</reference>
<sequence length="458" mass="47424">MQRKFMGRKALAVGVVFGLSGLLAACSSGTTSSETSAAPAATEAAASAAPAATEAAASEAPAAAGTCINDVFGAGGPEAGQGVTIPAGMLLAVTGQGSFFGDVMSKGALLAADQIREAGGMDYQITIGDHQSGDVPTAITETKRLISQDGIEVLQTSYGAPSEAIIPIFQEAGVLTFNGGGSSPAQLNQDLLYMNRMVYAEDPAPGALAWIHQTYPDATKLALIGTMENGVGTFKETAPAAWKALTGGEIVAAEQHDVGATDFKALAAKIKAANPDAIMTFSFGDDLGYQVKALREAGITVPIMMDEFTSQAAKIGGSAYDGVNFGVDFYSTANPNPWNQCFVAAYQAKYGEDPEYYGSNYYEQVFIVWELVKRVIAAGGDPNDAAQLQEALLADPTFKSVYGGDASTVGMVALDKVDHSISKPMGVFEVQGGVPTLITEIHKIKNGDDPMTALGPVQ</sequence>
<organism evidence="3">
    <name type="scientific">freshwater metagenome</name>
    <dbReference type="NCBI Taxonomy" id="449393"/>
    <lineage>
        <taxon>unclassified sequences</taxon>
        <taxon>metagenomes</taxon>
        <taxon>ecological metagenomes</taxon>
    </lineage>
</organism>